<evidence type="ECO:0000256" key="6">
    <source>
        <dbReference type="ARBA" id="ARBA00023268"/>
    </source>
</evidence>
<dbReference type="RefSeq" id="WP_166312588.1">
    <property type="nucleotide sequence ID" value="NZ_WOTH01000001.1"/>
</dbReference>
<accession>A0A967EC14</accession>
<dbReference type="Pfam" id="PF03710">
    <property type="entry name" value="GlnE"/>
    <property type="match status" value="2"/>
</dbReference>
<proteinExistence type="predicted"/>
<evidence type="ECO:0000256" key="4">
    <source>
        <dbReference type="ARBA" id="ARBA00022840"/>
    </source>
</evidence>
<dbReference type="PANTHER" id="PTHR30621:SF0">
    <property type="entry name" value="BIFUNCTIONAL GLUTAMINE SYNTHETASE ADENYLYLTRANSFERASE_ADENYLYL-REMOVING ENZYME"/>
    <property type="match status" value="1"/>
</dbReference>
<sequence>MRPKDGETSAHTARLRRHQPHWPQARWPSPTDATAVRNFLDDFLPRWQEAGLDPALPDHPDVAALLACVGGNSPYLADLILRAPTDFATLLREGPDAFAEATLAAVEALPPTVDRDSLCAAMRHAKSRVALTCALADIGRFWPLETVTQTLSRLAEVTLDAAVRHLLRAAHDAGRLSLRDPGRPTWKSGYVVLAMGKLGARELNFSSDIDLVVLFDAELHDDPDTARQMFIRLTGDLVRLMETHDANGYVFRTDLRLRPDPSATPLAVSLPAAIAYYESLGQTWERAAMTKARPVAGNLTLGREFLRAIHPFIWRRHLDFALIDDIHAMKAKIDRHRKPGRTGLAAMPDTTLLDPDAGMEWLLGHNVKLGEGGIREIEFVAQAMQLVWGGRTPSLRDRTTLGALRTLTRSGHMPREDAQVLARAYRLLREVEHRVQMRADQQTHDLPTTVERFDALAIFLGYASGGDFALDLLPQMRAARRIFEHHFSSPTRATAAEEADLDLGADDLPARLGELGFPDTDCVAAASIMEHWAGNSRRALRSERAHALLRGLLPALLKSFMARRDPLACLRHFDTLLSRQRAGVQLLSLLERNPSLLERIAAIFDASPFLASHLADTPSALEGLLEVQEEEDEDISSAPALAPRQVQLLADEKPDLETLVMRLRPVVRAEEFRLSVARLEGRVDEDTAAHDRTAMADAVMSVLLDCVFETHRTRYGHVKGGGMAVAALGKAGSREMMAGSDLDLMLVFDHPEDVMQSTPAQESGKSLSVSQYYLRLSHAFIAALTAPDAEGPLYPVDMRLRPSGAAGPVAVPLSAFRRYHAEDSWTWERMALTRARFITQVGERGTRTRLKKTWLTDLDAALALRSDSPPEKLRADAAAMRHRLARDLPPSSPWDIKRREGGLMEVEFIAQTLQLVAGTAKARSPVTAQAFHLLAREKVISRDDAQVLITADEYWRSLQSVLRLLCGPTPPTDPAQDLPPATLDLLCRSMNVSGIDVLATDVTQLAETVRVLFVRLIGSVEPDS</sequence>
<evidence type="ECO:0000256" key="1">
    <source>
        <dbReference type="ARBA" id="ARBA00022679"/>
    </source>
</evidence>
<keyword evidence="5" id="KW-0460">Magnesium</keyword>
<comment type="caution">
    <text evidence="10">The sequence shown here is derived from an EMBL/GenBank/DDBJ whole genome shotgun (WGS) entry which is preliminary data.</text>
</comment>
<dbReference type="Gene3D" id="1.20.120.1510">
    <property type="match status" value="1"/>
</dbReference>
<dbReference type="InterPro" id="IPR023057">
    <property type="entry name" value="GlnE"/>
</dbReference>
<dbReference type="GO" id="GO:0005829">
    <property type="term" value="C:cytosol"/>
    <property type="evidence" value="ECO:0007669"/>
    <property type="project" value="TreeGrafter"/>
</dbReference>
<dbReference type="Pfam" id="PF08335">
    <property type="entry name" value="GlnD_UR_UTase"/>
    <property type="match status" value="2"/>
</dbReference>
<feature type="domain" description="PII-uridylyltransferase/Glutamine-synthetase adenylyltransferase" evidence="9">
    <location>
        <begin position="879"/>
        <end position="1014"/>
    </location>
</feature>
<evidence type="ECO:0000256" key="3">
    <source>
        <dbReference type="ARBA" id="ARBA00022741"/>
    </source>
</evidence>
<keyword evidence="1 10" id="KW-0808">Transferase</keyword>
<dbReference type="GO" id="GO:0005524">
    <property type="term" value="F:ATP binding"/>
    <property type="evidence" value="ECO:0007669"/>
    <property type="project" value="UniProtKB-KW"/>
</dbReference>
<dbReference type="Gene3D" id="3.30.460.10">
    <property type="entry name" value="Beta Polymerase, domain 2"/>
    <property type="match status" value="2"/>
</dbReference>
<protein>
    <submittedName>
        <fullName evidence="10">Bifunctional [glutamine synthetase] adenylyltransferase/[glutamine synthetase]-adenylyl-L-tyrosine phosphorylase</fullName>
        <ecNumber evidence="10">2.7.7.89</ecNumber>
    </submittedName>
</protein>
<evidence type="ECO:0000256" key="7">
    <source>
        <dbReference type="SAM" id="MobiDB-lite"/>
    </source>
</evidence>
<dbReference type="AlphaFoldDB" id="A0A967EC14"/>
<organism evidence="10 11">
    <name type="scientific">Acetobacter estunensis</name>
    <dbReference type="NCBI Taxonomy" id="104097"/>
    <lineage>
        <taxon>Bacteria</taxon>
        <taxon>Pseudomonadati</taxon>
        <taxon>Pseudomonadota</taxon>
        <taxon>Alphaproteobacteria</taxon>
        <taxon>Acetobacterales</taxon>
        <taxon>Acetobacteraceae</taxon>
        <taxon>Acetobacter</taxon>
    </lineage>
</organism>
<dbReference type="CDD" id="cd05401">
    <property type="entry name" value="NT_GlnE_GlnD_like"/>
    <property type="match status" value="2"/>
</dbReference>
<evidence type="ECO:0000259" key="9">
    <source>
        <dbReference type="Pfam" id="PF08335"/>
    </source>
</evidence>
<dbReference type="Proteomes" id="UP000597459">
    <property type="component" value="Unassembled WGS sequence"/>
</dbReference>
<evidence type="ECO:0000313" key="11">
    <source>
        <dbReference type="Proteomes" id="UP000597459"/>
    </source>
</evidence>
<evidence type="ECO:0000256" key="5">
    <source>
        <dbReference type="ARBA" id="ARBA00022842"/>
    </source>
</evidence>
<dbReference type="EC" id="2.7.7.89" evidence="10"/>
<dbReference type="Gene3D" id="1.20.120.330">
    <property type="entry name" value="Nucleotidyltransferases domain 2"/>
    <property type="match status" value="2"/>
</dbReference>
<dbReference type="InterPro" id="IPR005190">
    <property type="entry name" value="GlnE_rpt_dom"/>
</dbReference>
<dbReference type="GO" id="GO:0008882">
    <property type="term" value="F:[glutamate-ammonia-ligase] adenylyltransferase activity"/>
    <property type="evidence" value="ECO:0007669"/>
    <property type="project" value="InterPro"/>
</dbReference>
<dbReference type="GO" id="GO:0047388">
    <property type="term" value="F:[glutamine synthetase]-adenylyl-L-tyrosine phosphorylase activity"/>
    <property type="evidence" value="ECO:0007669"/>
    <property type="project" value="UniProtKB-EC"/>
</dbReference>
<dbReference type="EMBL" id="WOTH01000001">
    <property type="protein sequence ID" value="NHO52450.1"/>
    <property type="molecule type" value="Genomic_DNA"/>
</dbReference>
<reference evidence="10" key="1">
    <citation type="submission" date="2019-11" db="EMBL/GenBank/DDBJ databases">
        <title>Description of new Acetobacter species.</title>
        <authorList>
            <person name="Cleenwerck I."/>
            <person name="Sombolestani A.S."/>
        </authorList>
    </citation>
    <scope>NUCLEOTIDE SEQUENCE</scope>
    <source>
        <strain evidence="10">LMG 1626</strain>
    </source>
</reference>
<dbReference type="SUPFAM" id="SSF81301">
    <property type="entry name" value="Nucleotidyltransferase"/>
    <property type="match status" value="2"/>
</dbReference>
<feature type="region of interest" description="Disordered" evidence="7">
    <location>
        <begin position="1"/>
        <end position="30"/>
    </location>
</feature>
<dbReference type="GO" id="GO:0000820">
    <property type="term" value="P:regulation of glutamine family amino acid metabolic process"/>
    <property type="evidence" value="ECO:0007669"/>
    <property type="project" value="TreeGrafter"/>
</dbReference>
<evidence type="ECO:0000256" key="2">
    <source>
        <dbReference type="ARBA" id="ARBA00022695"/>
    </source>
</evidence>
<dbReference type="NCBIfam" id="NF010706">
    <property type="entry name" value="PRK14108.1"/>
    <property type="match status" value="1"/>
</dbReference>
<dbReference type="NCBIfam" id="NF008292">
    <property type="entry name" value="PRK11072.1"/>
    <property type="match status" value="1"/>
</dbReference>
<dbReference type="PANTHER" id="PTHR30621">
    <property type="entry name" value="GLUTAMINE SYNTHETASE ADENYLYLTRANSFERASE"/>
    <property type="match status" value="1"/>
</dbReference>
<feature type="domain" description="PII-uridylyltransferase/Glutamine-synthetase adenylyltransferase" evidence="9">
    <location>
        <begin position="359"/>
        <end position="466"/>
    </location>
</feature>
<dbReference type="SUPFAM" id="SSF81593">
    <property type="entry name" value="Nucleotidyltransferase substrate binding subunit/domain"/>
    <property type="match status" value="2"/>
</dbReference>
<feature type="domain" description="Glutamate-ammonia ligase adenylyltransferase repeated" evidence="8">
    <location>
        <begin position="598"/>
        <end position="843"/>
    </location>
</feature>
<dbReference type="InterPro" id="IPR013546">
    <property type="entry name" value="PII_UdlTrfase/GS_AdlTrfase"/>
</dbReference>
<feature type="domain" description="Glutamate-ammonia ligase adenylyltransferase repeated" evidence="8">
    <location>
        <begin position="66"/>
        <end position="307"/>
    </location>
</feature>
<keyword evidence="4" id="KW-0067">ATP-binding</keyword>
<evidence type="ECO:0000259" key="8">
    <source>
        <dbReference type="Pfam" id="PF03710"/>
    </source>
</evidence>
<name>A0A967EC14_9PROT</name>
<evidence type="ECO:0000313" key="10">
    <source>
        <dbReference type="EMBL" id="NHO52450.1"/>
    </source>
</evidence>
<dbReference type="InterPro" id="IPR043519">
    <property type="entry name" value="NT_sf"/>
</dbReference>
<keyword evidence="6" id="KW-0511">Multifunctional enzyme</keyword>
<keyword evidence="11" id="KW-1185">Reference proteome</keyword>
<keyword evidence="2 10" id="KW-0548">Nucleotidyltransferase</keyword>
<keyword evidence="3" id="KW-0547">Nucleotide-binding</keyword>
<gene>
    <name evidence="10" type="ORF">GOB87_00510</name>
</gene>